<dbReference type="Proteomes" id="UP001497453">
    <property type="component" value="Chromosome 8"/>
</dbReference>
<dbReference type="Gene3D" id="3.90.1410.10">
    <property type="entry name" value="set domain protein methyltransferase, domain 1"/>
    <property type="match status" value="1"/>
</dbReference>
<keyword evidence="4" id="KW-1185">Reference proteome</keyword>
<feature type="region of interest" description="Disordered" evidence="1">
    <location>
        <begin position="282"/>
        <end position="339"/>
    </location>
</feature>
<dbReference type="CDD" id="cd10527">
    <property type="entry name" value="SET_LSMT"/>
    <property type="match status" value="1"/>
</dbReference>
<feature type="compositionally biased region" description="Basic and acidic residues" evidence="1">
    <location>
        <begin position="145"/>
        <end position="155"/>
    </location>
</feature>
<organism evidence="3 4">
    <name type="scientific">Somion occarium</name>
    <dbReference type="NCBI Taxonomy" id="3059160"/>
    <lineage>
        <taxon>Eukaryota</taxon>
        <taxon>Fungi</taxon>
        <taxon>Dikarya</taxon>
        <taxon>Basidiomycota</taxon>
        <taxon>Agaricomycotina</taxon>
        <taxon>Agaricomycetes</taxon>
        <taxon>Polyporales</taxon>
        <taxon>Cerrenaceae</taxon>
        <taxon>Somion</taxon>
    </lineage>
</organism>
<sequence>MASARLETLLNWCAQNDINIDPRIELIDNPNTGICVYSKEVPINALETLVTIPKTAVLSSRSSSLAHLIPEWDIPPYGHGAHLALALALYYEIVLGPESWWFGYLQSLPHEPVGIALFWGSDELQQGSRANRLQPQQQGQQGENSGERRQHHEEVSDGELARQWSVGTEIDREQRTEDGVWLLDELREYYYATVEPLFAKFASLPQSRLANHPSPSCTLPDYMHAYSLVSSRAFLVDAYHGLSMVPIADAFNHSQPNHVHLESEYDVCVICGSLSQCIHDEQEEEKNDANAPQAHIPSNDKKHSSSYVHAAAPPTTSASNETDNSPLHDPDRQEPDTCDMCTNLPIPPRTEVFNTYGPELTNAQLLVRYGFALPSNDNDVVSWKPDELSNMMNLSLSESIVSYSSSSGSGIPTPPPHDSFRLQPSFLSKEEASVVEASDPEVRLRSKAEWLGVKAKSHYWMLLEEVIHVWPTEARWKGSNLVYNPSVIYTNAGYMPDHVQHEEQDEDLEMYDEIDEVIVVDKEEAGDQLEVFTDKAKTAHGGAGFIQKGSSSAEEELELDRRFQGQPATRNTVQGTGRRLHQQQSQSRIARERDQVYERLRGTRSRTQKTRGGVRIKPVFCINGDAKLSHHLWAYCALVALVRTRTGIGRTRSGHGHGHLRSPIHSIPPLIIDVVTTGRVNEKNEDDMDKVDTMHEILQYLSWVVERQVALEGEMGEGSGKGEEEGMELDLGEREGVAGGMNVSGSAEEGEATDGPWGMNVDTRTEEREDVIETCICLQVVKELVRTVTSVCNERAMQLGRAPQMGELLDVSKLTSILPPLPEPKRVTFLFRALGRYPFRSFADQSVRAFLAPLFVDDSGPRNWNWTCMCGDISSARLDRSGYNLCDSPSLVLCVTFRTDNIELGRRVGEDAVRDGRSAE</sequence>
<evidence type="ECO:0000259" key="2">
    <source>
        <dbReference type="PROSITE" id="PS50280"/>
    </source>
</evidence>
<feature type="region of interest" description="Disordered" evidence="1">
    <location>
        <begin position="128"/>
        <end position="159"/>
    </location>
</feature>
<protein>
    <recommendedName>
        <fullName evidence="2">SET domain-containing protein</fullName>
    </recommendedName>
</protein>
<name>A0ABP1E6L4_9APHY</name>
<dbReference type="EMBL" id="OZ037951">
    <property type="protein sequence ID" value="CAL1714869.1"/>
    <property type="molecule type" value="Genomic_DNA"/>
</dbReference>
<dbReference type="PROSITE" id="PS50280">
    <property type="entry name" value="SET"/>
    <property type="match status" value="1"/>
</dbReference>
<dbReference type="PANTHER" id="PTHR13271">
    <property type="entry name" value="UNCHARACTERIZED PUTATIVE METHYLTRANSFERASE"/>
    <property type="match status" value="1"/>
</dbReference>
<feature type="domain" description="SET" evidence="2">
    <location>
        <begin position="22"/>
        <end position="357"/>
    </location>
</feature>
<feature type="region of interest" description="Disordered" evidence="1">
    <location>
        <begin position="569"/>
        <end position="590"/>
    </location>
</feature>
<evidence type="ECO:0000256" key="1">
    <source>
        <dbReference type="SAM" id="MobiDB-lite"/>
    </source>
</evidence>
<dbReference type="InterPro" id="IPR001214">
    <property type="entry name" value="SET_dom"/>
</dbReference>
<reference evidence="4" key="1">
    <citation type="submission" date="2024-04" db="EMBL/GenBank/DDBJ databases">
        <authorList>
            <person name="Shaw F."/>
            <person name="Minotto A."/>
        </authorList>
    </citation>
    <scope>NUCLEOTIDE SEQUENCE [LARGE SCALE GENOMIC DNA]</scope>
</reference>
<gene>
    <name evidence="3" type="ORF">GFSPODELE1_LOCUS9960</name>
</gene>
<feature type="compositionally biased region" description="Polar residues" evidence="1">
    <location>
        <begin position="314"/>
        <end position="325"/>
    </location>
</feature>
<evidence type="ECO:0000313" key="3">
    <source>
        <dbReference type="EMBL" id="CAL1714869.1"/>
    </source>
</evidence>
<evidence type="ECO:0000313" key="4">
    <source>
        <dbReference type="Proteomes" id="UP001497453"/>
    </source>
</evidence>
<feature type="compositionally biased region" description="Basic and acidic residues" evidence="1">
    <location>
        <begin position="326"/>
        <end position="335"/>
    </location>
</feature>
<dbReference type="InterPro" id="IPR050600">
    <property type="entry name" value="SETD3_SETD6_MTase"/>
</dbReference>
<dbReference type="PANTHER" id="PTHR13271:SF34">
    <property type="entry name" value="N-LYSINE METHYLTRANSFERASE SETD6"/>
    <property type="match status" value="1"/>
</dbReference>
<accession>A0ABP1E6L4</accession>
<proteinExistence type="predicted"/>
<dbReference type="InterPro" id="IPR046341">
    <property type="entry name" value="SET_dom_sf"/>
</dbReference>
<dbReference type="SUPFAM" id="SSF82199">
    <property type="entry name" value="SET domain"/>
    <property type="match status" value="2"/>
</dbReference>